<dbReference type="EMBL" id="QRWQ01000010">
    <property type="protein sequence ID" value="RGT37859.1"/>
    <property type="molecule type" value="Genomic_DNA"/>
</dbReference>
<dbReference type="InterPro" id="IPR000600">
    <property type="entry name" value="ROK"/>
</dbReference>
<dbReference type="GO" id="GO:0008270">
    <property type="term" value="F:zinc ion binding"/>
    <property type="evidence" value="ECO:0007669"/>
    <property type="project" value="InterPro"/>
</dbReference>
<evidence type="ECO:0000256" key="3">
    <source>
        <dbReference type="ARBA" id="ARBA00030762"/>
    </source>
</evidence>
<organism evidence="9 12">
    <name type="scientific">Mediterraneibacter gnavus</name>
    <name type="common">Ruminococcus gnavus</name>
    <dbReference type="NCBI Taxonomy" id="33038"/>
    <lineage>
        <taxon>Bacteria</taxon>
        <taxon>Bacillati</taxon>
        <taxon>Bacillota</taxon>
        <taxon>Clostridia</taxon>
        <taxon>Lachnospirales</taxon>
        <taxon>Lachnospiraceae</taxon>
        <taxon>Mediterraneibacter</taxon>
    </lineage>
</organism>
<dbReference type="Pfam" id="PF21621">
    <property type="entry name" value="MPI_cupin_dom"/>
    <property type="match status" value="1"/>
</dbReference>
<sequence>MSVLKLKPSCKDYLWGGHRLVEEYGKEYDGEILAETWELSCHPDGPSTIVNGAYAGKTLEEYIEAEGKEVLGTNCRRFRDFPILTKFIDAKQDLSIQVHPDNRYALKNEGQYGKTEMWYVVDAGKEAFLYYGFKKEVSKEEFARRIQEDTLLEVLNAVPVQKGDVLFIESGTIHAIGKDILIAEIQQNSNVTYRVYDYGRVGKDGKKRDLHIEKAIAVTNRVPLIKSRSSYPHVADCDYFTVDKLNLDGRMMCRVEGTVSEESFVSILILDGEGVVSCGNKVSYQKGDSLFLPAGSGAYVIEGSCDALITTIRAKAAPVRIGIDIGGTDTKIGLVDVHNKLLDSVCIPTKAERPADEVIRTVAETALSILDKNGIAMEQCVGVGIGVPGTVDRKKGIVRYSNNIRWEDVPLVKEMSTYLPIPVEIANDADCAALGETIAGAGKECSDVVMITLGTGVGGGVVLDGEIYEGRGIGGSELGHMVIVENGEPCTCGRRGCLEAYASATALKREAKRISKKELTPSEIFALAKQGDPAMKEVVETYIRRLGLGIVNIVNIFRPQLVLLGGGISGQGESLLVPLRRILREECFGGERGDVPEIEEAVLGNNAGIIGAAGLL</sequence>
<dbReference type="PANTHER" id="PTHR18964">
    <property type="entry name" value="ROK (REPRESSOR, ORF, KINASE) FAMILY"/>
    <property type="match status" value="1"/>
</dbReference>
<dbReference type="RefSeq" id="WP_101872348.1">
    <property type="nucleotide sequence ID" value="NZ_BAABXV010000001.1"/>
</dbReference>
<dbReference type="Pfam" id="PF00480">
    <property type="entry name" value="ROK"/>
    <property type="match status" value="1"/>
</dbReference>
<evidence type="ECO:0000313" key="8">
    <source>
        <dbReference type="EMBL" id="RGT37859.1"/>
    </source>
</evidence>
<evidence type="ECO:0000313" key="11">
    <source>
        <dbReference type="Proteomes" id="UP000283834"/>
    </source>
</evidence>
<dbReference type="CDD" id="cd07010">
    <property type="entry name" value="cupin_PMI_type_I_N_bac"/>
    <property type="match status" value="1"/>
</dbReference>
<dbReference type="PANTHER" id="PTHR18964:SF149">
    <property type="entry name" value="BIFUNCTIONAL UDP-N-ACETYLGLUCOSAMINE 2-EPIMERASE_N-ACETYLMANNOSAMINE KINASE"/>
    <property type="match status" value="1"/>
</dbReference>
<comment type="caution">
    <text evidence="9">The sequence shown here is derived from an EMBL/GenBank/DDBJ whole genome shotgun (WGS) entry which is preliminary data.</text>
</comment>
<name>A0A2N5NZP4_MEDGN</name>
<dbReference type="InterPro" id="IPR014710">
    <property type="entry name" value="RmlC-like_jellyroll"/>
</dbReference>
<dbReference type="Proteomes" id="UP001296580">
    <property type="component" value="Unassembled WGS sequence"/>
</dbReference>
<dbReference type="SUPFAM" id="SSF53067">
    <property type="entry name" value="Actin-like ATPase domain"/>
    <property type="match status" value="1"/>
</dbReference>
<dbReference type="Pfam" id="PF20511">
    <property type="entry name" value="PMI_typeI_cat"/>
    <property type="match status" value="1"/>
</dbReference>
<reference evidence="10 11" key="1">
    <citation type="submission" date="2018-08" db="EMBL/GenBank/DDBJ databases">
        <title>A genome reference for cultivated species of the human gut microbiota.</title>
        <authorList>
            <person name="Zou Y."/>
            <person name="Xue W."/>
            <person name="Luo G."/>
        </authorList>
    </citation>
    <scope>NUCLEOTIDE SEQUENCE [LARGE SCALE GENOMIC DNA]</scope>
    <source>
        <strain evidence="8 11">AF19-16AC</strain>
        <strain evidence="9 12">AM32-6</strain>
        <strain evidence="7 10">TF01-20-2</strain>
    </source>
</reference>
<evidence type="ECO:0000313" key="6">
    <source>
        <dbReference type="EMBL" id="NSI59219.1"/>
    </source>
</evidence>
<dbReference type="GO" id="GO:0004476">
    <property type="term" value="F:mannose-6-phosphate isomerase activity"/>
    <property type="evidence" value="ECO:0007669"/>
    <property type="project" value="InterPro"/>
</dbReference>
<evidence type="ECO:0000313" key="10">
    <source>
        <dbReference type="Proteomes" id="UP000260808"/>
    </source>
</evidence>
<dbReference type="EMBL" id="QSIR01000008">
    <property type="protein sequence ID" value="RHD07211.1"/>
    <property type="molecule type" value="Genomic_DNA"/>
</dbReference>
<dbReference type="EMBL" id="QSSX01000032">
    <property type="protein sequence ID" value="RGM21199.1"/>
    <property type="molecule type" value="Genomic_DNA"/>
</dbReference>
<comment type="similarity">
    <text evidence="1">Belongs to the ROK (NagC/XylR) family.</text>
</comment>
<dbReference type="EMBL" id="JAAIRV010000027">
    <property type="protein sequence ID" value="NSI59219.1"/>
    <property type="molecule type" value="Genomic_DNA"/>
</dbReference>
<proteinExistence type="inferred from homology"/>
<evidence type="ECO:0000256" key="1">
    <source>
        <dbReference type="ARBA" id="ARBA00006479"/>
    </source>
</evidence>
<dbReference type="Proteomes" id="UP000260808">
    <property type="component" value="Unassembled WGS sequence"/>
</dbReference>
<dbReference type="Proteomes" id="UP000284472">
    <property type="component" value="Unassembled WGS sequence"/>
</dbReference>
<evidence type="ECO:0000259" key="4">
    <source>
        <dbReference type="Pfam" id="PF20511"/>
    </source>
</evidence>
<evidence type="ECO:0000313" key="12">
    <source>
        <dbReference type="Proteomes" id="UP000284472"/>
    </source>
</evidence>
<reference evidence="6" key="2">
    <citation type="journal article" date="2020" name="Cell Host Microbe">
        <title>Functional and Genomic Variation between Human-Derived Isolates of Lachnospiraceae Reveals Inter- and Intra-Species Diversity.</title>
        <authorList>
            <person name="Sorbara M.T."/>
            <person name="Littmann E.R."/>
            <person name="Fontana E."/>
            <person name="Moody T.U."/>
            <person name="Kohout C.E."/>
            <person name="Gjonbalaj M."/>
            <person name="Eaton V."/>
            <person name="Seok R."/>
            <person name="Leiner I.M."/>
            <person name="Pamer E.G."/>
        </authorList>
    </citation>
    <scope>NUCLEOTIDE SEQUENCE</scope>
    <source>
        <strain evidence="6">MSK.15.32</strain>
    </source>
</reference>
<accession>A0A2N5NZP4</accession>
<gene>
    <name evidence="9" type="ORF">DW812_07325</name>
    <name evidence="8" type="ORF">DWX36_11345</name>
    <name evidence="7" type="ORF">DXC31_12335</name>
    <name evidence="6" type="ORF">G4993_12540</name>
</gene>
<feature type="domain" description="Mannose-6-phosphate isomerase cupin" evidence="5">
    <location>
        <begin position="234"/>
        <end position="308"/>
    </location>
</feature>
<reference evidence="6" key="3">
    <citation type="submission" date="2020-02" db="EMBL/GenBank/DDBJ databases">
        <authorList>
            <person name="Littmann E."/>
            <person name="Sorbara M."/>
        </authorList>
    </citation>
    <scope>NUCLEOTIDE SEQUENCE</scope>
    <source>
        <strain evidence="6">MSK.15.32</strain>
    </source>
</reference>
<dbReference type="Gene3D" id="3.30.420.40">
    <property type="match status" value="2"/>
</dbReference>
<dbReference type="InterPro" id="IPR049071">
    <property type="entry name" value="MPI_cupin_dom"/>
</dbReference>
<dbReference type="SUPFAM" id="SSF51182">
    <property type="entry name" value="RmlC-like cupins"/>
    <property type="match status" value="1"/>
</dbReference>
<dbReference type="AlphaFoldDB" id="A0A2N5NZP4"/>
<evidence type="ECO:0000256" key="2">
    <source>
        <dbReference type="ARBA" id="ARBA00029741"/>
    </source>
</evidence>
<dbReference type="InterPro" id="IPR046457">
    <property type="entry name" value="PMI_typeI_cat"/>
</dbReference>
<feature type="domain" description="Phosphomannose isomerase type I catalytic" evidence="4">
    <location>
        <begin position="3"/>
        <end position="105"/>
    </location>
</feature>
<dbReference type="InterPro" id="IPR011051">
    <property type="entry name" value="RmlC_Cupin_sf"/>
</dbReference>
<dbReference type="Gene3D" id="2.60.120.10">
    <property type="entry name" value="Jelly Rolls"/>
    <property type="match status" value="2"/>
</dbReference>
<evidence type="ECO:0000259" key="5">
    <source>
        <dbReference type="Pfam" id="PF21621"/>
    </source>
</evidence>
<evidence type="ECO:0000313" key="9">
    <source>
        <dbReference type="EMBL" id="RHD07211.1"/>
    </source>
</evidence>
<evidence type="ECO:0000313" key="7">
    <source>
        <dbReference type="EMBL" id="RGM21199.1"/>
    </source>
</evidence>
<dbReference type="Proteomes" id="UP000283834">
    <property type="component" value="Unassembled WGS sequence"/>
</dbReference>
<protein>
    <recommendedName>
        <fullName evidence="2">Phosphohexomutase</fullName>
    </recommendedName>
    <alternativeName>
        <fullName evidence="3">Phosphomannose isomerase</fullName>
    </alternativeName>
</protein>
<dbReference type="InterPro" id="IPR043129">
    <property type="entry name" value="ATPase_NBD"/>
</dbReference>